<organism evidence="1">
    <name type="scientific">Siphoviridae sp. cthh925</name>
    <dbReference type="NCBI Taxonomy" id="2826425"/>
    <lineage>
        <taxon>Viruses</taxon>
        <taxon>Duplodnaviria</taxon>
        <taxon>Heunggongvirae</taxon>
        <taxon>Uroviricota</taxon>
        <taxon>Caudoviricetes</taxon>
    </lineage>
</organism>
<reference evidence="1" key="1">
    <citation type="journal article" date="2021" name="Proc. Natl. Acad. Sci. U.S.A.">
        <title>A Catalog of Tens of Thousands of Viruses from Human Metagenomes Reveals Hidden Associations with Chronic Diseases.</title>
        <authorList>
            <person name="Tisza M.J."/>
            <person name="Buck C.B."/>
        </authorList>
    </citation>
    <scope>NUCLEOTIDE SEQUENCE</scope>
    <source>
        <strain evidence="1">Cthh925</strain>
    </source>
</reference>
<proteinExistence type="predicted"/>
<dbReference type="EMBL" id="BK015200">
    <property type="protein sequence ID" value="DAD95765.1"/>
    <property type="molecule type" value="Genomic_DNA"/>
</dbReference>
<name>A0A8S5NLT0_9CAUD</name>
<protein>
    <submittedName>
        <fullName evidence="1">Helix-turn-helix domain protein</fullName>
    </submittedName>
</protein>
<accession>A0A8S5NLT0</accession>
<sequence>MKELKDDVFYSPTEFAELRSCSLPTAQAIFNSKDFPSENYGKEKVALGSAIREWYKRKRNKEGD</sequence>
<evidence type="ECO:0000313" key="1">
    <source>
        <dbReference type="EMBL" id="DAD95765.1"/>
    </source>
</evidence>